<feature type="compositionally biased region" description="Low complexity" evidence="1">
    <location>
        <begin position="12"/>
        <end position="31"/>
    </location>
</feature>
<organism evidence="2 3">
    <name type="scientific">Genlisea aurea</name>
    <dbReference type="NCBI Taxonomy" id="192259"/>
    <lineage>
        <taxon>Eukaryota</taxon>
        <taxon>Viridiplantae</taxon>
        <taxon>Streptophyta</taxon>
        <taxon>Embryophyta</taxon>
        <taxon>Tracheophyta</taxon>
        <taxon>Spermatophyta</taxon>
        <taxon>Magnoliopsida</taxon>
        <taxon>eudicotyledons</taxon>
        <taxon>Gunneridae</taxon>
        <taxon>Pentapetalae</taxon>
        <taxon>asterids</taxon>
        <taxon>lamiids</taxon>
        <taxon>Lamiales</taxon>
        <taxon>Lentibulariaceae</taxon>
        <taxon>Genlisea</taxon>
    </lineage>
</organism>
<comment type="caution">
    <text evidence="2">The sequence shown here is derived from an EMBL/GenBank/DDBJ whole genome shotgun (WGS) entry which is preliminary data.</text>
</comment>
<evidence type="ECO:0000313" key="2">
    <source>
        <dbReference type="EMBL" id="EPS68246.1"/>
    </source>
</evidence>
<dbReference type="EMBL" id="AUSU01002700">
    <property type="protein sequence ID" value="EPS68246.1"/>
    <property type="molecule type" value="Genomic_DNA"/>
</dbReference>
<sequence length="90" mass="9514">MAIDGEDGDKNSNFSSQSMSTTSGSVGSPSGRNIATPVSDRTLIHLNKLDIREDESGNTKKKRAQRAVGGGDKAGRGLRQFSMKGSHFSS</sequence>
<accession>S8CTN4</accession>
<dbReference type="Proteomes" id="UP000015453">
    <property type="component" value="Unassembled WGS sequence"/>
</dbReference>
<dbReference type="OrthoDB" id="1795482at2759"/>
<proteinExistence type="predicted"/>
<keyword evidence="3" id="KW-1185">Reference proteome</keyword>
<dbReference type="AlphaFoldDB" id="S8CTN4"/>
<protein>
    <submittedName>
        <fullName evidence="2">Uncharacterized protein</fullName>
    </submittedName>
</protein>
<feature type="region of interest" description="Disordered" evidence="1">
    <location>
        <begin position="1"/>
        <end position="90"/>
    </location>
</feature>
<name>S8CTN4_9LAMI</name>
<reference evidence="2 3" key="1">
    <citation type="journal article" date="2013" name="BMC Genomics">
        <title>The miniature genome of a carnivorous plant Genlisea aurea contains a low number of genes and short non-coding sequences.</title>
        <authorList>
            <person name="Leushkin E.V."/>
            <person name="Sutormin R.A."/>
            <person name="Nabieva E.R."/>
            <person name="Penin A.A."/>
            <person name="Kondrashov A.S."/>
            <person name="Logacheva M.D."/>
        </authorList>
    </citation>
    <scope>NUCLEOTIDE SEQUENCE [LARGE SCALE GENOMIC DNA]</scope>
</reference>
<evidence type="ECO:0000313" key="3">
    <source>
        <dbReference type="Proteomes" id="UP000015453"/>
    </source>
</evidence>
<feature type="compositionally biased region" description="Basic and acidic residues" evidence="1">
    <location>
        <begin position="47"/>
        <end position="58"/>
    </location>
</feature>
<gene>
    <name evidence="2" type="ORF">M569_06529</name>
</gene>
<evidence type="ECO:0000256" key="1">
    <source>
        <dbReference type="SAM" id="MobiDB-lite"/>
    </source>
</evidence>